<accession>A0A6L2J1C0</accession>
<dbReference type="AlphaFoldDB" id="A0A6L2J1C0"/>
<gene>
    <name evidence="2" type="ORF">Tci_002554</name>
</gene>
<dbReference type="GO" id="GO:0003964">
    <property type="term" value="F:RNA-directed DNA polymerase activity"/>
    <property type="evidence" value="ECO:0007669"/>
    <property type="project" value="UniProtKB-KW"/>
</dbReference>
<dbReference type="Gene3D" id="1.10.340.70">
    <property type="match status" value="1"/>
</dbReference>
<reference evidence="2" key="1">
    <citation type="journal article" date="2019" name="Sci. Rep.">
        <title>Draft genome of Tanacetum cinerariifolium, the natural source of mosquito coil.</title>
        <authorList>
            <person name="Yamashiro T."/>
            <person name="Shiraishi A."/>
            <person name="Satake H."/>
            <person name="Nakayama K."/>
        </authorList>
    </citation>
    <scope>NUCLEOTIDE SEQUENCE</scope>
</reference>
<protein>
    <submittedName>
        <fullName evidence="2">Putative reverse transcriptase domain-containing protein</fullName>
    </submittedName>
</protein>
<dbReference type="EMBL" id="BKCJ010000169">
    <property type="protein sequence ID" value="GEU30576.1"/>
    <property type="molecule type" value="Genomic_DNA"/>
</dbReference>
<proteinExistence type="predicted"/>
<evidence type="ECO:0000259" key="1">
    <source>
        <dbReference type="Pfam" id="PF17921"/>
    </source>
</evidence>
<dbReference type="PANTHER" id="PTHR47266">
    <property type="entry name" value="ENDONUCLEASE-RELATED"/>
    <property type="match status" value="1"/>
</dbReference>
<feature type="domain" description="Integrase zinc-binding" evidence="1">
    <location>
        <begin position="63"/>
        <end position="118"/>
    </location>
</feature>
<organism evidence="2">
    <name type="scientific">Tanacetum cinerariifolium</name>
    <name type="common">Dalmatian daisy</name>
    <name type="synonym">Chrysanthemum cinerariifolium</name>
    <dbReference type="NCBI Taxonomy" id="118510"/>
    <lineage>
        <taxon>Eukaryota</taxon>
        <taxon>Viridiplantae</taxon>
        <taxon>Streptophyta</taxon>
        <taxon>Embryophyta</taxon>
        <taxon>Tracheophyta</taxon>
        <taxon>Spermatophyta</taxon>
        <taxon>Magnoliopsida</taxon>
        <taxon>eudicotyledons</taxon>
        <taxon>Gunneridae</taxon>
        <taxon>Pentapetalae</taxon>
        <taxon>asterids</taxon>
        <taxon>campanulids</taxon>
        <taxon>Asterales</taxon>
        <taxon>Asteraceae</taxon>
        <taxon>Asteroideae</taxon>
        <taxon>Anthemideae</taxon>
        <taxon>Anthemidinae</taxon>
        <taxon>Tanacetum</taxon>
    </lineage>
</organism>
<keyword evidence="2" id="KW-0695">RNA-directed DNA polymerase</keyword>
<name>A0A6L2J1C0_TANCI</name>
<evidence type="ECO:0000313" key="2">
    <source>
        <dbReference type="EMBL" id="GEU30576.1"/>
    </source>
</evidence>
<sequence length="404" mass="45667">MTMGLNLPKKILEAQTEALKPENLSAEYVGGMIRKDLPKEQLEPRTDGTLCLNNRSWVSCFGDLRALIMHESYKSKYSIHLGSDKMYQDLKPLYWWPNMKADIATYIGKCLTYSKVKAKHKKPSVIPLDELHVEDKLYFIEEPVEIMDQEIKQVAKSVALFTRAPFTLLASYSFLPHYLIKKFLADPGITEGPITQSVITHNATYQADDLDVCESECDEISTAKVVLMANLSSYGLDVLFEVPISDNTNNDMLIQSVQEMSYFEPSHFVEHPENEIHSDSNIILYFKCLIESKNAAVQDTNSFAQQDALILSVFEQLSNQTYLVEFPQIDTGLAVHVFKQGDDPIDAINKMMSFMSTVITSRFPSTNNLLRNSSNPRQQATIHDGRVLVQPLQGRQNSYAADTS</sequence>
<keyword evidence="2" id="KW-0548">Nucleotidyltransferase</keyword>
<dbReference type="InterPro" id="IPR052160">
    <property type="entry name" value="Gypsy_RT_Integrase-like"/>
</dbReference>
<keyword evidence="2" id="KW-0808">Transferase</keyword>
<dbReference type="InterPro" id="IPR041588">
    <property type="entry name" value="Integrase_H2C2"/>
</dbReference>
<comment type="caution">
    <text evidence="2">The sequence shown here is derived from an EMBL/GenBank/DDBJ whole genome shotgun (WGS) entry which is preliminary data.</text>
</comment>
<dbReference type="Pfam" id="PF17921">
    <property type="entry name" value="Integrase_H2C2"/>
    <property type="match status" value="1"/>
</dbReference>